<accession>A0ABU9VZ85</accession>
<keyword evidence="1" id="KW-0472">Membrane</keyword>
<reference evidence="2 3" key="1">
    <citation type="submission" date="2024-04" db="EMBL/GenBank/DDBJ databases">
        <title>Genome sequencing and metabolic network reconstruction of aminoacids and betaine degradation by Anoxynatronum sibiricum.</title>
        <authorList>
            <person name="Detkova E.N."/>
            <person name="Boltjanskaja Y.V."/>
            <person name="Mardanov A.V."/>
            <person name="Kevbrin V."/>
        </authorList>
    </citation>
    <scope>NUCLEOTIDE SEQUENCE [LARGE SCALE GENOMIC DNA]</scope>
    <source>
        <strain evidence="2 3">Z-7981</strain>
    </source>
</reference>
<organism evidence="2 3">
    <name type="scientific">Anoxynatronum sibiricum</name>
    <dbReference type="NCBI Taxonomy" id="210623"/>
    <lineage>
        <taxon>Bacteria</taxon>
        <taxon>Bacillati</taxon>
        <taxon>Bacillota</taxon>
        <taxon>Clostridia</taxon>
        <taxon>Eubacteriales</taxon>
        <taxon>Clostridiaceae</taxon>
        <taxon>Anoxynatronum</taxon>
    </lineage>
</organism>
<protein>
    <submittedName>
        <fullName evidence="2">DUF1850 domain-containing protein</fullName>
    </submittedName>
</protein>
<dbReference type="Pfam" id="PF08905">
    <property type="entry name" value="DUF1850"/>
    <property type="match status" value="1"/>
</dbReference>
<proteinExistence type="predicted"/>
<keyword evidence="1" id="KW-1133">Transmembrane helix</keyword>
<feature type="transmembrane region" description="Helical" evidence="1">
    <location>
        <begin position="31"/>
        <end position="49"/>
    </location>
</feature>
<dbReference type="EMBL" id="JBCITM010000019">
    <property type="protein sequence ID" value="MEN1761666.1"/>
    <property type="molecule type" value="Genomic_DNA"/>
</dbReference>
<keyword evidence="3" id="KW-1185">Reference proteome</keyword>
<keyword evidence="1" id="KW-0812">Transmembrane</keyword>
<evidence type="ECO:0000313" key="2">
    <source>
        <dbReference type="EMBL" id="MEN1761666.1"/>
    </source>
</evidence>
<dbReference type="RefSeq" id="WP_343186951.1">
    <property type="nucleotide sequence ID" value="NZ_JBCITM010000019.1"/>
</dbReference>
<gene>
    <name evidence="2" type="ORF">AAIG11_14355</name>
</gene>
<comment type="caution">
    <text evidence="2">The sequence shown here is derived from an EMBL/GenBank/DDBJ whole genome shotgun (WGS) entry which is preliminary data.</text>
</comment>
<evidence type="ECO:0000256" key="1">
    <source>
        <dbReference type="SAM" id="Phobius"/>
    </source>
</evidence>
<evidence type="ECO:0000313" key="3">
    <source>
        <dbReference type="Proteomes" id="UP001407405"/>
    </source>
</evidence>
<name>A0ABU9VZ85_9CLOT</name>
<dbReference type="InterPro" id="IPR015001">
    <property type="entry name" value="DUF1850"/>
</dbReference>
<sequence length="183" mass="20892">MKTEAGTKWRGETSSFLPFAGFRKLKSKQQVLILAALCLSLLWGLLRWLPAEPGSMMVIRTANDMEVQWHTAVETGDVLVFHWVHSVEHIPWQETFEVTAENTLMLTESRFAGFGAGIPHENQGGVRVENGWVILDNIQREMKQYDWIHSHTALPEIWLNGKVMLQGADLPHHQPLTLTIEER</sequence>
<dbReference type="Proteomes" id="UP001407405">
    <property type="component" value="Unassembled WGS sequence"/>
</dbReference>